<name>A0A329R5U5_9STRA</name>
<organism evidence="1 2">
    <name type="scientific">Phytophthora cactorum</name>
    <dbReference type="NCBI Taxonomy" id="29920"/>
    <lineage>
        <taxon>Eukaryota</taxon>
        <taxon>Sar</taxon>
        <taxon>Stramenopiles</taxon>
        <taxon>Oomycota</taxon>
        <taxon>Peronosporomycetes</taxon>
        <taxon>Peronosporales</taxon>
        <taxon>Peronosporaceae</taxon>
        <taxon>Phytophthora</taxon>
    </lineage>
</organism>
<evidence type="ECO:0000313" key="2">
    <source>
        <dbReference type="Proteomes" id="UP000251314"/>
    </source>
</evidence>
<sequence length="90" mass="10166">MVATNDEEEKKLFDDLDTAYGIKDQEQVCTRDFGDIWVQPSPCIGNPMETNVKLVPLDENEDADTNFEYRKAVGMLMYLATGTRPDLAFA</sequence>
<dbReference type="OrthoDB" id="413361at2759"/>
<dbReference type="VEuPathDB" id="FungiDB:PC110_g23431"/>
<dbReference type="AlphaFoldDB" id="A0A329R5U5"/>
<evidence type="ECO:0000313" key="1">
    <source>
        <dbReference type="EMBL" id="RAW20127.1"/>
    </source>
</evidence>
<reference evidence="1 2" key="1">
    <citation type="submission" date="2018-01" db="EMBL/GenBank/DDBJ databases">
        <title>Draft genome of the strawberry crown rot pathogen Phytophthora cactorum.</title>
        <authorList>
            <person name="Armitage A.D."/>
            <person name="Lysoe E."/>
            <person name="Nellist C.F."/>
            <person name="Harrison R.J."/>
            <person name="Brurberg M.B."/>
        </authorList>
    </citation>
    <scope>NUCLEOTIDE SEQUENCE [LARGE SCALE GENOMIC DNA]</scope>
    <source>
        <strain evidence="1 2">10300</strain>
    </source>
</reference>
<protein>
    <recommendedName>
        <fullName evidence="3">Reverse transcriptase Ty1/copia-type domain-containing protein</fullName>
    </recommendedName>
</protein>
<accession>A0A329R5U5</accession>
<comment type="caution">
    <text evidence="1">The sequence shown here is derived from an EMBL/GenBank/DDBJ whole genome shotgun (WGS) entry which is preliminary data.</text>
</comment>
<evidence type="ECO:0008006" key="3">
    <source>
        <dbReference type="Google" id="ProtNLM"/>
    </source>
</evidence>
<keyword evidence="2" id="KW-1185">Reference proteome</keyword>
<dbReference type="Proteomes" id="UP000251314">
    <property type="component" value="Unassembled WGS sequence"/>
</dbReference>
<gene>
    <name evidence="1" type="ORF">PC110_g23431</name>
</gene>
<dbReference type="EMBL" id="MJFZ01003406">
    <property type="protein sequence ID" value="RAW20127.1"/>
    <property type="molecule type" value="Genomic_DNA"/>
</dbReference>
<proteinExistence type="predicted"/>